<keyword evidence="2" id="KW-0238">DNA-binding</keyword>
<dbReference type="EMBL" id="WLCI01000002">
    <property type="protein sequence ID" value="MTB93706.1"/>
    <property type="molecule type" value="Genomic_DNA"/>
</dbReference>
<keyword evidence="3" id="KW-0804">Transcription</keyword>
<dbReference type="Gene3D" id="1.10.10.10">
    <property type="entry name" value="Winged helix-like DNA-binding domain superfamily/Winged helix DNA-binding domain"/>
    <property type="match status" value="1"/>
</dbReference>
<evidence type="ECO:0000256" key="1">
    <source>
        <dbReference type="ARBA" id="ARBA00023015"/>
    </source>
</evidence>
<sequence length="224" mass="24363">MAARGSSGAGTVRRRSTLSNEVAAHVRALVMAGALKPGEFVRMERIADELEVSITPVREGLHTLSAEGFLTFEPRRGFMVAPLSAADIRDLFWVQADIAGELAARAAARATSEDLVALRALQRDLGTASQEGRADDVVDLNWRIHRHVNLLAGSPKLAFLLSVAVRYVPLPFFATIPGWSDASVHDHEAVFRALEEHDAEAARVAMHDHIAHAGDLLAQHFDHD</sequence>
<dbReference type="PANTHER" id="PTHR43537:SF24">
    <property type="entry name" value="GLUCONATE OPERON TRANSCRIPTIONAL REPRESSOR"/>
    <property type="match status" value="1"/>
</dbReference>
<dbReference type="Pfam" id="PF00392">
    <property type="entry name" value="GntR"/>
    <property type="match status" value="1"/>
</dbReference>
<evidence type="ECO:0000256" key="3">
    <source>
        <dbReference type="ARBA" id="ARBA00023163"/>
    </source>
</evidence>
<proteinExistence type="predicted"/>
<dbReference type="PROSITE" id="PS50949">
    <property type="entry name" value="HTH_GNTR"/>
    <property type="match status" value="1"/>
</dbReference>
<dbReference type="RefSeq" id="WP_154613516.1">
    <property type="nucleotide sequence ID" value="NZ_CP053660.1"/>
</dbReference>
<organism evidence="4 5">
    <name type="scientific">Nocardioides marmotae</name>
    <dbReference type="NCBI Taxonomy" id="2663857"/>
    <lineage>
        <taxon>Bacteria</taxon>
        <taxon>Bacillati</taxon>
        <taxon>Actinomycetota</taxon>
        <taxon>Actinomycetes</taxon>
        <taxon>Propionibacteriales</taxon>
        <taxon>Nocardioidaceae</taxon>
        <taxon>Nocardioides</taxon>
    </lineage>
</organism>
<dbReference type="Proteomes" id="UP000433406">
    <property type="component" value="Unassembled WGS sequence"/>
</dbReference>
<evidence type="ECO:0000313" key="5">
    <source>
        <dbReference type="Proteomes" id="UP000433406"/>
    </source>
</evidence>
<dbReference type="InterPro" id="IPR036390">
    <property type="entry name" value="WH_DNA-bd_sf"/>
</dbReference>
<reference evidence="4 5" key="1">
    <citation type="submission" date="2019-10" db="EMBL/GenBank/DDBJ databases">
        <title>Nocardioides novel species isolated from the excrement of Marmot.</title>
        <authorList>
            <person name="Zhang G."/>
        </authorList>
    </citation>
    <scope>NUCLEOTIDE SEQUENCE [LARGE SCALE GENOMIC DNA]</scope>
    <source>
        <strain evidence="5">zg-579</strain>
    </source>
</reference>
<dbReference type="PANTHER" id="PTHR43537">
    <property type="entry name" value="TRANSCRIPTIONAL REGULATOR, GNTR FAMILY"/>
    <property type="match status" value="1"/>
</dbReference>
<dbReference type="InterPro" id="IPR011711">
    <property type="entry name" value="GntR_C"/>
</dbReference>
<keyword evidence="1" id="KW-0805">Transcription regulation</keyword>
<dbReference type="InterPro" id="IPR008920">
    <property type="entry name" value="TF_FadR/GntR_C"/>
</dbReference>
<dbReference type="InterPro" id="IPR036388">
    <property type="entry name" value="WH-like_DNA-bd_sf"/>
</dbReference>
<dbReference type="GO" id="GO:0003677">
    <property type="term" value="F:DNA binding"/>
    <property type="evidence" value="ECO:0007669"/>
    <property type="project" value="UniProtKB-KW"/>
</dbReference>
<evidence type="ECO:0000256" key="2">
    <source>
        <dbReference type="ARBA" id="ARBA00023125"/>
    </source>
</evidence>
<comment type="caution">
    <text evidence="4">The sequence shown here is derived from an EMBL/GenBank/DDBJ whole genome shotgun (WGS) entry which is preliminary data.</text>
</comment>
<dbReference type="Pfam" id="PF07729">
    <property type="entry name" value="FCD"/>
    <property type="match status" value="1"/>
</dbReference>
<dbReference type="SMART" id="SM00895">
    <property type="entry name" value="FCD"/>
    <property type="match status" value="1"/>
</dbReference>
<dbReference type="GO" id="GO:0003700">
    <property type="term" value="F:DNA-binding transcription factor activity"/>
    <property type="evidence" value="ECO:0007669"/>
    <property type="project" value="InterPro"/>
</dbReference>
<evidence type="ECO:0000313" key="4">
    <source>
        <dbReference type="EMBL" id="MTB93706.1"/>
    </source>
</evidence>
<dbReference type="SUPFAM" id="SSF48008">
    <property type="entry name" value="GntR ligand-binding domain-like"/>
    <property type="match status" value="1"/>
</dbReference>
<dbReference type="SMART" id="SM00345">
    <property type="entry name" value="HTH_GNTR"/>
    <property type="match status" value="1"/>
</dbReference>
<dbReference type="AlphaFoldDB" id="A0A6I3J0I8"/>
<name>A0A6I3J0I8_9ACTN</name>
<keyword evidence="5" id="KW-1185">Reference proteome</keyword>
<protein>
    <submittedName>
        <fullName evidence="4">FCD domain-containing protein</fullName>
    </submittedName>
</protein>
<accession>A0A6I3J0I8</accession>
<gene>
    <name evidence="4" type="ORF">GGQ22_01285</name>
</gene>
<dbReference type="SUPFAM" id="SSF46785">
    <property type="entry name" value="Winged helix' DNA-binding domain"/>
    <property type="match status" value="1"/>
</dbReference>
<dbReference type="InterPro" id="IPR000524">
    <property type="entry name" value="Tscrpt_reg_HTH_GntR"/>
</dbReference>
<dbReference type="Gene3D" id="1.20.120.530">
    <property type="entry name" value="GntR ligand-binding domain-like"/>
    <property type="match status" value="1"/>
</dbReference>
<dbReference type="CDD" id="cd07377">
    <property type="entry name" value="WHTH_GntR"/>
    <property type="match status" value="1"/>
</dbReference>